<feature type="non-terminal residue" evidence="1">
    <location>
        <position position="357"/>
    </location>
</feature>
<dbReference type="AlphaFoldDB" id="A0A0F8ZGY6"/>
<feature type="non-terminal residue" evidence="1">
    <location>
        <position position="1"/>
    </location>
</feature>
<gene>
    <name evidence="1" type="ORF">LCGC14_3036160</name>
</gene>
<comment type="caution">
    <text evidence="1">The sequence shown here is derived from an EMBL/GenBank/DDBJ whole genome shotgun (WGS) entry which is preliminary data.</text>
</comment>
<name>A0A0F8ZGY6_9ZZZZ</name>
<evidence type="ECO:0000313" key="1">
    <source>
        <dbReference type="EMBL" id="KKK59261.1"/>
    </source>
</evidence>
<reference evidence="1" key="1">
    <citation type="journal article" date="2015" name="Nature">
        <title>Complex archaea that bridge the gap between prokaryotes and eukaryotes.</title>
        <authorList>
            <person name="Spang A."/>
            <person name="Saw J.H."/>
            <person name="Jorgensen S.L."/>
            <person name="Zaremba-Niedzwiedzka K."/>
            <person name="Martijn J."/>
            <person name="Lind A.E."/>
            <person name="van Eijk R."/>
            <person name="Schleper C."/>
            <person name="Guy L."/>
            <person name="Ettema T.J."/>
        </authorList>
    </citation>
    <scope>NUCLEOTIDE SEQUENCE</scope>
</reference>
<organism evidence="1">
    <name type="scientific">marine sediment metagenome</name>
    <dbReference type="NCBI Taxonomy" id="412755"/>
    <lineage>
        <taxon>unclassified sequences</taxon>
        <taxon>metagenomes</taxon>
        <taxon>ecological metagenomes</taxon>
    </lineage>
</organism>
<dbReference type="EMBL" id="LAZR01063568">
    <property type="protein sequence ID" value="KKK59261.1"/>
    <property type="molecule type" value="Genomic_DNA"/>
</dbReference>
<proteinExistence type="predicted"/>
<protein>
    <submittedName>
        <fullName evidence="1">Uncharacterized protein</fullName>
    </submittedName>
</protein>
<accession>A0A0F8ZGY6</accession>
<sequence length="357" mass="36859">FNLTTGKLIDINVTRSGTETTRGIDMTVTDTSTGGDISYFKGDSTSTSGIRQFFDVSMEGNGADVTAFYSYVEAQSSGNSAYGADLTAVGFGNASAFGILAAGYDKTGEAAANIHGGFLGVVKFIAGTTAIALELNAAGPQTADKALKLSGAFVDGIDLSTATLTHAIKMGNTQTFYDGTYSLTVANAWLAYWHVTSNGATHTYINQNVTTAASPTFADLTLSAPVNIYALSHNSFANYVANEHIDWTGATQSIVTTGDAQARDITATRKLKYTIKRNLTGNVVFGRASGAGVISAAIATTVGTASSTTPMGGGNFIRMPTMVAIAQLYNSNSAPGFMTVQGSGKAAVNGNSMGYVN</sequence>